<evidence type="ECO:0000313" key="2">
    <source>
        <dbReference type="EMBL" id="MPC88119.1"/>
    </source>
</evidence>
<organism evidence="2 3">
    <name type="scientific">Portunus trituberculatus</name>
    <name type="common">Swimming crab</name>
    <name type="synonym">Neptunus trituberculatus</name>
    <dbReference type="NCBI Taxonomy" id="210409"/>
    <lineage>
        <taxon>Eukaryota</taxon>
        <taxon>Metazoa</taxon>
        <taxon>Ecdysozoa</taxon>
        <taxon>Arthropoda</taxon>
        <taxon>Crustacea</taxon>
        <taxon>Multicrustacea</taxon>
        <taxon>Malacostraca</taxon>
        <taxon>Eumalacostraca</taxon>
        <taxon>Eucarida</taxon>
        <taxon>Decapoda</taxon>
        <taxon>Pleocyemata</taxon>
        <taxon>Brachyura</taxon>
        <taxon>Eubrachyura</taxon>
        <taxon>Portunoidea</taxon>
        <taxon>Portunidae</taxon>
        <taxon>Portuninae</taxon>
        <taxon>Portunus</taxon>
    </lineage>
</organism>
<proteinExistence type="predicted"/>
<name>A0A5B7J0L9_PORTR</name>
<evidence type="ECO:0000256" key="1">
    <source>
        <dbReference type="SAM" id="MobiDB-lite"/>
    </source>
</evidence>
<dbReference type="Proteomes" id="UP000324222">
    <property type="component" value="Unassembled WGS sequence"/>
</dbReference>
<evidence type="ECO:0000313" key="3">
    <source>
        <dbReference type="Proteomes" id="UP000324222"/>
    </source>
</evidence>
<gene>
    <name evidence="2" type="ORF">E2C01_083012</name>
</gene>
<accession>A0A5B7J0L9</accession>
<feature type="region of interest" description="Disordered" evidence="1">
    <location>
        <begin position="1"/>
        <end position="21"/>
    </location>
</feature>
<keyword evidence="3" id="KW-1185">Reference proteome</keyword>
<sequence length="21" mass="2309">MPLLPNIKQQTMLGKLPKGNS</sequence>
<protein>
    <submittedName>
        <fullName evidence="2">Uncharacterized protein</fullName>
    </submittedName>
</protein>
<dbReference type="AlphaFoldDB" id="A0A5B7J0L9"/>
<dbReference type="EMBL" id="VSRR010076719">
    <property type="protein sequence ID" value="MPC88119.1"/>
    <property type="molecule type" value="Genomic_DNA"/>
</dbReference>
<comment type="caution">
    <text evidence="2">The sequence shown here is derived from an EMBL/GenBank/DDBJ whole genome shotgun (WGS) entry which is preliminary data.</text>
</comment>
<reference evidence="2 3" key="1">
    <citation type="submission" date="2019-05" db="EMBL/GenBank/DDBJ databases">
        <title>Another draft genome of Portunus trituberculatus and its Hox gene families provides insights of decapod evolution.</title>
        <authorList>
            <person name="Jeong J.-H."/>
            <person name="Song I."/>
            <person name="Kim S."/>
            <person name="Choi T."/>
            <person name="Kim D."/>
            <person name="Ryu S."/>
            <person name="Kim W."/>
        </authorList>
    </citation>
    <scope>NUCLEOTIDE SEQUENCE [LARGE SCALE GENOMIC DNA]</scope>
    <source>
        <tissue evidence="2">Muscle</tissue>
    </source>
</reference>